<dbReference type="InterPro" id="IPR050249">
    <property type="entry name" value="Pseudomonas-type_ThrB"/>
</dbReference>
<proteinExistence type="inferred from homology"/>
<gene>
    <name evidence="3" type="ORF">UFOPK3773_00757</name>
    <name evidence="4" type="ORF">UFOPK3992_01115</name>
</gene>
<dbReference type="GO" id="GO:0004413">
    <property type="term" value="F:homoserine kinase activity"/>
    <property type="evidence" value="ECO:0007669"/>
    <property type="project" value="TreeGrafter"/>
</dbReference>
<accession>A0A6J7Q2B5</accession>
<dbReference type="InterPro" id="IPR011009">
    <property type="entry name" value="Kinase-like_dom_sf"/>
</dbReference>
<dbReference type="Gene3D" id="1.20.1270.170">
    <property type="match status" value="1"/>
</dbReference>
<dbReference type="GO" id="GO:0009088">
    <property type="term" value="P:threonine biosynthetic process"/>
    <property type="evidence" value="ECO:0007669"/>
    <property type="project" value="TreeGrafter"/>
</dbReference>
<protein>
    <submittedName>
        <fullName evidence="4">Unannotated protein</fullName>
    </submittedName>
</protein>
<dbReference type="AlphaFoldDB" id="A0A6J7Q2B5"/>
<reference evidence="4" key="1">
    <citation type="submission" date="2020-05" db="EMBL/GenBank/DDBJ databases">
        <authorList>
            <person name="Chiriac C."/>
            <person name="Salcher M."/>
            <person name="Ghai R."/>
            <person name="Kavagutti S V."/>
        </authorList>
    </citation>
    <scope>NUCLEOTIDE SEQUENCE</scope>
</reference>
<feature type="domain" description="Aminoglycoside phosphotransferase" evidence="2">
    <location>
        <begin position="33"/>
        <end position="272"/>
    </location>
</feature>
<dbReference type="EMBL" id="CAFBNF010000062">
    <property type="protein sequence ID" value="CAB4939389.1"/>
    <property type="molecule type" value="Genomic_DNA"/>
</dbReference>
<dbReference type="SUPFAM" id="SSF56112">
    <property type="entry name" value="Protein kinase-like (PK-like)"/>
    <property type="match status" value="1"/>
</dbReference>
<evidence type="ECO:0000313" key="3">
    <source>
        <dbReference type="EMBL" id="CAB4939389.1"/>
    </source>
</evidence>
<sequence>MDNDTERLEAIARAALTHYDVAPDCDITLLNVSENATYLVAPPEGKRTILRVHRRGYHSLEAIESELAWVAALREADVVRAAPVLVSSEGRRVVEASHPDDGETRHAVMFEYLPGVEPPENRLVEDFQTVGAITARLHQHARSWTPPAGFTRFTWDFETSLGPRGHWGSWRDGMAVGPSEAEVLGRAADLMGRRLAAYGSGPDRFGLIHADMRLANLLVDIEHDNAVSVIDFDDCGFGWLMYDLGSSLSFIEHYPVVPELIDAWCTGYRTVAPISADDEAELETFVMFRRLLLVSWIGSHSATELAQDMGEEYTEVSCELAETYLLRHG</sequence>
<dbReference type="InterPro" id="IPR002575">
    <property type="entry name" value="Aminoglycoside_PTrfase"/>
</dbReference>
<evidence type="ECO:0000256" key="1">
    <source>
        <dbReference type="ARBA" id="ARBA00038240"/>
    </source>
</evidence>
<dbReference type="Pfam" id="PF01636">
    <property type="entry name" value="APH"/>
    <property type="match status" value="1"/>
</dbReference>
<comment type="similarity">
    <text evidence="1">Belongs to the pseudomonas-type ThrB family.</text>
</comment>
<dbReference type="Gene3D" id="1.10.510.10">
    <property type="entry name" value="Transferase(Phosphotransferase) domain 1"/>
    <property type="match status" value="1"/>
</dbReference>
<evidence type="ECO:0000313" key="4">
    <source>
        <dbReference type="EMBL" id="CAB5008732.1"/>
    </source>
</evidence>
<organism evidence="4">
    <name type="scientific">freshwater metagenome</name>
    <dbReference type="NCBI Taxonomy" id="449393"/>
    <lineage>
        <taxon>unclassified sequences</taxon>
        <taxon>metagenomes</taxon>
        <taxon>ecological metagenomes</taxon>
    </lineage>
</organism>
<dbReference type="PANTHER" id="PTHR21064:SF6">
    <property type="entry name" value="AMINOGLYCOSIDE PHOSPHOTRANSFERASE DOMAIN-CONTAINING PROTEIN"/>
    <property type="match status" value="1"/>
</dbReference>
<dbReference type="Gene3D" id="3.30.200.70">
    <property type="match status" value="1"/>
</dbReference>
<dbReference type="EMBL" id="CAFBOZ010000152">
    <property type="protein sequence ID" value="CAB5008732.1"/>
    <property type="molecule type" value="Genomic_DNA"/>
</dbReference>
<dbReference type="PANTHER" id="PTHR21064">
    <property type="entry name" value="AMINOGLYCOSIDE PHOSPHOTRANSFERASE DOMAIN-CONTAINING PROTEIN-RELATED"/>
    <property type="match status" value="1"/>
</dbReference>
<evidence type="ECO:0000259" key="2">
    <source>
        <dbReference type="Pfam" id="PF01636"/>
    </source>
</evidence>
<name>A0A6J7Q2B5_9ZZZZ</name>